<dbReference type="AlphaFoldDB" id="A0A8X6RY07"/>
<accession>A0A8X6RY07</accession>
<comment type="caution">
    <text evidence="1">The sequence shown here is derived from an EMBL/GenBank/DDBJ whole genome shotgun (WGS) entry which is preliminary data.</text>
</comment>
<keyword evidence="2" id="KW-1185">Reference proteome</keyword>
<gene>
    <name evidence="1" type="primary">NCL1_59257</name>
    <name evidence="1" type="ORF">TNCV_4587801</name>
</gene>
<evidence type="ECO:0000313" key="1">
    <source>
        <dbReference type="EMBL" id="GFY03179.1"/>
    </source>
</evidence>
<protein>
    <submittedName>
        <fullName evidence="1">Uncharacterized protein</fullName>
    </submittedName>
</protein>
<proteinExistence type="predicted"/>
<evidence type="ECO:0000313" key="2">
    <source>
        <dbReference type="Proteomes" id="UP000887159"/>
    </source>
</evidence>
<reference evidence="1" key="1">
    <citation type="submission" date="2020-08" db="EMBL/GenBank/DDBJ databases">
        <title>Multicomponent nature underlies the extraordinary mechanical properties of spider dragline silk.</title>
        <authorList>
            <person name="Kono N."/>
            <person name="Nakamura H."/>
            <person name="Mori M."/>
            <person name="Yoshida Y."/>
            <person name="Ohtoshi R."/>
            <person name="Malay A.D."/>
            <person name="Moran D.A.P."/>
            <person name="Tomita M."/>
            <person name="Numata K."/>
            <person name="Arakawa K."/>
        </authorList>
    </citation>
    <scope>NUCLEOTIDE SEQUENCE</scope>
</reference>
<name>A0A8X6RY07_TRICX</name>
<dbReference type="EMBL" id="BMAU01021235">
    <property type="protein sequence ID" value="GFY03179.1"/>
    <property type="molecule type" value="Genomic_DNA"/>
</dbReference>
<dbReference type="Proteomes" id="UP000887159">
    <property type="component" value="Unassembled WGS sequence"/>
</dbReference>
<sequence length="281" mass="31256">MTTTSYRGRAAVGVRHLFSVEELPCCPVASWCTRNDDNDILPRRTALGVRHLFPSRHYSAVRSLLGARGTMTTTTYRGHATKGVRIPFSVEALLCCLVPSWCTRKDDNDILPQPLGGGCSSLFSSRHNSTVRSRLGARGTMSTFMLPRPRGAGLFVKFFPSRHYSAVRSRLGARGTMITKSYRVRAAVGVRHLFPSRHYSAVRSHLGARGTMTTITYRGHSAVGVRPFFPSRHNSGVRSRLGARGTMTTTSYRGIQRWVFVPFFRRGTTLLSGRVLVHAER</sequence>
<organism evidence="1 2">
    <name type="scientific">Trichonephila clavipes</name>
    <name type="common">Golden silk orbweaver</name>
    <name type="synonym">Nephila clavipes</name>
    <dbReference type="NCBI Taxonomy" id="2585209"/>
    <lineage>
        <taxon>Eukaryota</taxon>
        <taxon>Metazoa</taxon>
        <taxon>Ecdysozoa</taxon>
        <taxon>Arthropoda</taxon>
        <taxon>Chelicerata</taxon>
        <taxon>Arachnida</taxon>
        <taxon>Araneae</taxon>
        <taxon>Araneomorphae</taxon>
        <taxon>Entelegynae</taxon>
        <taxon>Araneoidea</taxon>
        <taxon>Nephilidae</taxon>
        <taxon>Trichonephila</taxon>
    </lineage>
</organism>